<dbReference type="EnsemblPlants" id="Pp3c4_27530V3.6">
    <property type="protein sequence ID" value="Pp3c4_27530V3.6"/>
    <property type="gene ID" value="Pp3c4_27530"/>
</dbReference>
<dbReference type="AlphaFoldDB" id="A0A7I4DTX5"/>
<dbReference type="Pfam" id="PF04646">
    <property type="entry name" value="DUF604"/>
    <property type="match status" value="2"/>
</dbReference>
<reference evidence="2 3" key="1">
    <citation type="journal article" date="2008" name="Science">
        <title>The Physcomitrella genome reveals evolutionary insights into the conquest of land by plants.</title>
        <authorList>
            <person name="Rensing S."/>
            <person name="Lang D."/>
            <person name="Zimmer A."/>
            <person name="Terry A."/>
            <person name="Salamov A."/>
            <person name="Shapiro H."/>
            <person name="Nishiyama T."/>
            <person name="Perroud P.-F."/>
            <person name="Lindquist E."/>
            <person name="Kamisugi Y."/>
            <person name="Tanahashi T."/>
            <person name="Sakakibara K."/>
            <person name="Fujita T."/>
            <person name="Oishi K."/>
            <person name="Shin-I T."/>
            <person name="Kuroki Y."/>
            <person name="Toyoda A."/>
            <person name="Suzuki Y."/>
            <person name="Hashimoto A."/>
            <person name="Yamaguchi K."/>
            <person name="Sugano A."/>
            <person name="Kohara Y."/>
            <person name="Fujiyama A."/>
            <person name="Anterola A."/>
            <person name="Aoki S."/>
            <person name="Ashton N."/>
            <person name="Barbazuk W.B."/>
            <person name="Barker E."/>
            <person name="Bennetzen J."/>
            <person name="Bezanilla M."/>
            <person name="Blankenship R."/>
            <person name="Cho S.H."/>
            <person name="Dutcher S."/>
            <person name="Estelle M."/>
            <person name="Fawcett J.A."/>
            <person name="Gundlach H."/>
            <person name="Hanada K."/>
            <person name="Heyl A."/>
            <person name="Hicks K.A."/>
            <person name="Hugh J."/>
            <person name="Lohr M."/>
            <person name="Mayer K."/>
            <person name="Melkozernov A."/>
            <person name="Murata T."/>
            <person name="Nelson D."/>
            <person name="Pils B."/>
            <person name="Prigge M."/>
            <person name="Reiss B."/>
            <person name="Renner T."/>
            <person name="Rombauts S."/>
            <person name="Rushton P."/>
            <person name="Sanderfoot A."/>
            <person name="Schween G."/>
            <person name="Shiu S.-H."/>
            <person name="Stueber K."/>
            <person name="Theodoulou F.L."/>
            <person name="Tu H."/>
            <person name="Van de Peer Y."/>
            <person name="Verrier P.J."/>
            <person name="Waters E."/>
            <person name="Wood A."/>
            <person name="Yang L."/>
            <person name="Cove D."/>
            <person name="Cuming A."/>
            <person name="Hasebe M."/>
            <person name="Lucas S."/>
            <person name="Mishler D.B."/>
            <person name="Reski R."/>
            <person name="Grigoriev I."/>
            <person name="Quatrano R.S."/>
            <person name="Boore J.L."/>
        </authorList>
    </citation>
    <scope>NUCLEOTIDE SEQUENCE [LARGE SCALE GENOMIC DNA]</scope>
    <source>
        <strain evidence="2 3">cv. Gransden 2004</strain>
    </source>
</reference>
<keyword evidence="1" id="KW-1133">Transmembrane helix</keyword>
<dbReference type="Gramene" id="Pp3c4_27530V3.6">
    <property type="protein sequence ID" value="Pp3c4_27530V3.6"/>
    <property type="gene ID" value="Pp3c4_27530"/>
</dbReference>
<evidence type="ECO:0000313" key="3">
    <source>
        <dbReference type="Proteomes" id="UP000006727"/>
    </source>
</evidence>
<sequence length="570" mass="64536">MKIGNSNGKQSPGYSGDNLSGMGYSRVNVVVGIACASSFVYVLSLFVMSVRPCLPSPCASFTLAAENITISESADIGNSLKGVSLIPHHPLDLKSGHSLPVGEGNSDAIRGTQLSRIVFGIAAATDMWWGRKEYLKLWWKPSKMRGYVFLDKKPYGNYWTSEFPPYKISENTSRFRYTYKRGWRSAIRISRIVSEMYRLGLPNVDWFVMGDDDTLFVADNLVQVLSKYDHTKMYYVGSNSESHLQNILFSYDMAFGGGGFAISYPLAKALAKMQDDCLSRYSYLFGSDDRMHACMAELGIPLTKEPGFHQVSLISELNMVTAHYDVFQDGSDHYRSLKSQFSFRSTFQLDIVGDISGLLAAHPVAPLVTLHHLEKLRPIFPNTATKNFTRVRALSHLLKAAEIEAASVAQQSICYDSRRKWSFSVSWGYVVQVLKGFITPRELEVAQRTFLSWHRESSKVEFPFNTRANPDDICKQPTRFFMDSVKGPAHDSQDLMEAVFVREFNGQMDCAEQLQPLSAVKRIRVMRKKTHELWYQTPRRSCCRIRKWKNENIDIHVGECEEGESLVSSF</sequence>
<organism evidence="2 3">
    <name type="scientific">Physcomitrium patens</name>
    <name type="common">Spreading-leaved earth moss</name>
    <name type="synonym">Physcomitrella patens</name>
    <dbReference type="NCBI Taxonomy" id="3218"/>
    <lineage>
        <taxon>Eukaryota</taxon>
        <taxon>Viridiplantae</taxon>
        <taxon>Streptophyta</taxon>
        <taxon>Embryophyta</taxon>
        <taxon>Bryophyta</taxon>
        <taxon>Bryophytina</taxon>
        <taxon>Bryopsida</taxon>
        <taxon>Funariidae</taxon>
        <taxon>Funariales</taxon>
        <taxon>Funariaceae</taxon>
        <taxon>Physcomitrium</taxon>
    </lineage>
</organism>
<dbReference type="InterPro" id="IPR006740">
    <property type="entry name" value="DUF604"/>
</dbReference>
<keyword evidence="1" id="KW-0812">Transmembrane</keyword>
<reference evidence="2 3" key="2">
    <citation type="journal article" date="2018" name="Plant J.">
        <title>The Physcomitrella patens chromosome-scale assembly reveals moss genome structure and evolution.</title>
        <authorList>
            <person name="Lang D."/>
            <person name="Ullrich K.K."/>
            <person name="Murat F."/>
            <person name="Fuchs J."/>
            <person name="Jenkins J."/>
            <person name="Haas F.B."/>
            <person name="Piednoel M."/>
            <person name="Gundlach H."/>
            <person name="Van Bel M."/>
            <person name="Meyberg R."/>
            <person name="Vives C."/>
            <person name="Morata J."/>
            <person name="Symeonidi A."/>
            <person name="Hiss M."/>
            <person name="Muchero W."/>
            <person name="Kamisugi Y."/>
            <person name="Saleh O."/>
            <person name="Blanc G."/>
            <person name="Decker E.L."/>
            <person name="van Gessel N."/>
            <person name="Grimwood J."/>
            <person name="Hayes R.D."/>
            <person name="Graham S.W."/>
            <person name="Gunter L.E."/>
            <person name="McDaniel S.F."/>
            <person name="Hoernstein S.N.W."/>
            <person name="Larsson A."/>
            <person name="Li F.W."/>
            <person name="Perroud P.F."/>
            <person name="Phillips J."/>
            <person name="Ranjan P."/>
            <person name="Rokshar D.S."/>
            <person name="Rothfels C.J."/>
            <person name="Schneider L."/>
            <person name="Shu S."/>
            <person name="Stevenson D.W."/>
            <person name="Thummler F."/>
            <person name="Tillich M."/>
            <person name="Villarreal Aguilar J.C."/>
            <person name="Widiez T."/>
            <person name="Wong G.K."/>
            <person name="Wymore A."/>
            <person name="Zhang Y."/>
            <person name="Zimmer A.D."/>
            <person name="Quatrano R.S."/>
            <person name="Mayer K.F.X."/>
            <person name="Goodstein D."/>
            <person name="Casacuberta J.M."/>
            <person name="Vandepoele K."/>
            <person name="Reski R."/>
            <person name="Cuming A.C."/>
            <person name="Tuskan G.A."/>
            <person name="Maumus F."/>
            <person name="Salse J."/>
            <person name="Schmutz J."/>
            <person name="Rensing S.A."/>
        </authorList>
    </citation>
    <scope>NUCLEOTIDE SEQUENCE [LARGE SCALE GENOMIC DNA]</scope>
    <source>
        <strain evidence="2 3">cv. Gransden 2004</strain>
    </source>
</reference>
<gene>
    <name evidence="2" type="primary">LOC112281168</name>
</gene>
<protein>
    <submittedName>
        <fullName evidence="2">Uncharacterized protein</fullName>
    </submittedName>
</protein>
<keyword evidence="1" id="KW-0472">Membrane</keyword>
<dbReference type="EMBL" id="ABEU02000004">
    <property type="status" value="NOT_ANNOTATED_CDS"/>
    <property type="molecule type" value="Genomic_DNA"/>
</dbReference>
<accession>A0A7I4DTX5</accession>
<dbReference type="InParanoid" id="A0A7I4DTX5"/>
<feature type="transmembrane region" description="Helical" evidence="1">
    <location>
        <begin position="27"/>
        <end position="48"/>
    </location>
</feature>
<dbReference type="PANTHER" id="PTHR10811">
    <property type="entry name" value="FRINGE-RELATED"/>
    <property type="match status" value="1"/>
</dbReference>
<reference evidence="2" key="3">
    <citation type="submission" date="2020-12" db="UniProtKB">
        <authorList>
            <consortium name="EnsemblPlants"/>
        </authorList>
    </citation>
    <scope>IDENTIFICATION</scope>
</reference>
<dbReference type="Proteomes" id="UP000006727">
    <property type="component" value="Chromosome 4"/>
</dbReference>
<dbReference type="FunCoup" id="A0A7I4DTX5">
    <property type="interactions" value="128"/>
</dbReference>
<dbReference type="FunFam" id="3.90.550.50:FF:000006">
    <property type="entry name" value="Fringe-related protein-like"/>
    <property type="match status" value="1"/>
</dbReference>
<proteinExistence type="predicted"/>
<dbReference type="GO" id="GO:0008375">
    <property type="term" value="F:acetylglucosaminyltransferase activity"/>
    <property type="evidence" value="ECO:0000318"/>
    <property type="project" value="GO_Central"/>
</dbReference>
<dbReference type="Gene3D" id="3.90.550.50">
    <property type="match status" value="1"/>
</dbReference>
<evidence type="ECO:0000313" key="2">
    <source>
        <dbReference type="EnsemblPlants" id="Pp3c4_27530V3.6"/>
    </source>
</evidence>
<keyword evidence="3" id="KW-1185">Reference proteome</keyword>
<evidence type="ECO:0000256" key="1">
    <source>
        <dbReference type="SAM" id="Phobius"/>
    </source>
</evidence>
<name>A0A7I4DTX5_PHYPA</name>